<evidence type="ECO:0000313" key="3">
    <source>
        <dbReference type="Proteomes" id="UP000807825"/>
    </source>
</evidence>
<feature type="compositionally biased region" description="Polar residues" evidence="1">
    <location>
        <begin position="1"/>
        <end position="14"/>
    </location>
</feature>
<evidence type="ECO:0000256" key="1">
    <source>
        <dbReference type="SAM" id="MobiDB-lite"/>
    </source>
</evidence>
<dbReference type="AlphaFoldDB" id="A0A9D6Z4M1"/>
<evidence type="ECO:0000313" key="2">
    <source>
        <dbReference type="EMBL" id="MBI5251144.1"/>
    </source>
</evidence>
<protein>
    <submittedName>
        <fullName evidence="2">Uncharacterized protein</fullName>
    </submittedName>
</protein>
<dbReference type="Proteomes" id="UP000807825">
    <property type="component" value="Unassembled WGS sequence"/>
</dbReference>
<name>A0A9D6Z4M1_9BACT</name>
<gene>
    <name evidence="2" type="ORF">HY912_16770</name>
</gene>
<proteinExistence type="predicted"/>
<organism evidence="2 3">
    <name type="scientific">Desulfomonile tiedjei</name>
    <dbReference type="NCBI Taxonomy" id="2358"/>
    <lineage>
        <taxon>Bacteria</taxon>
        <taxon>Pseudomonadati</taxon>
        <taxon>Thermodesulfobacteriota</taxon>
        <taxon>Desulfomonilia</taxon>
        <taxon>Desulfomonilales</taxon>
        <taxon>Desulfomonilaceae</taxon>
        <taxon>Desulfomonile</taxon>
    </lineage>
</organism>
<accession>A0A9D6Z4M1</accession>
<comment type="caution">
    <text evidence="2">The sequence shown here is derived from an EMBL/GenBank/DDBJ whole genome shotgun (WGS) entry which is preliminary data.</text>
</comment>
<feature type="region of interest" description="Disordered" evidence="1">
    <location>
        <begin position="1"/>
        <end position="20"/>
    </location>
</feature>
<sequence length="69" mass="7855">MKTLVFSSGTSTSYSHRRPHPSALLGGRKVDLVNPKYLNRRLRDRVLAEAEVLYFAIGCRLRVVQGFFC</sequence>
<dbReference type="EMBL" id="JACRDE010000435">
    <property type="protein sequence ID" value="MBI5251144.1"/>
    <property type="molecule type" value="Genomic_DNA"/>
</dbReference>
<reference evidence="2" key="1">
    <citation type="submission" date="2020-07" db="EMBL/GenBank/DDBJ databases">
        <title>Huge and variable diversity of episymbiotic CPR bacteria and DPANN archaea in groundwater ecosystems.</title>
        <authorList>
            <person name="He C.Y."/>
            <person name="Keren R."/>
            <person name="Whittaker M."/>
            <person name="Farag I.F."/>
            <person name="Doudna J."/>
            <person name="Cate J.H.D."/>
            <person name="Banfield J.F."/>
        </authorList>
    </citation>
    <scope>NUCLEOTIDE SEQUENCE</scope>
    <source>
        <strain evidence="2">NC_groundwater_1664_Pr3_B-0.1um_52_9</strain>
    </source>
</reference>